<accession>A0ABR3V8E7</accession>
<keyword evidence="4 11" id="KW-0328">Glycosyltransferase</keyword>
<evidence type="ECO:0000256" key="7">
    <source>
        <dbReference type="ARBA" id="ARBA00022824"/>
    </source>
</evidence>
<evidence type="ECO:0000256" key="13">
    <source>
        <dbReference type="SAM" id="SignalP"/>
    </source>
</evidence>
<dbReference type="Pfam" id="PF09803">
    <property type="entry name" value="Pet100"/>
    <property type="match status" value="1"/>
</dbReference>
<feature type="transmembrane region" description="Helical" evidence="11">
    <location>
        <begin position="345"/>
        <end position="364"/>
    </location>
</feature>
<feature type="transmembrane region" description="Helical" evidence="11">
    <location>
        <begin position="90"/>
        <end position="111"/>
    </location>
</feature>
<feature type="coiled-coil region" evidence="12">
    <location>
        <begin position="607"/>
        <end position="648"/>
    </location>
</feature>
<organism evidence="14 15">
    <name type="scientific">Humicola insolens</name>
    <name type="common">Soft-rot fungus</name>
    <dbReference type="NCBI Taxonomy" id="85995"/>
    <lineage>
        <taxon>Eukaryota</taxon>
        <taxon>Fungi</taxon>
        <taxon>Dikarya</taxon>
        <taxon>Ascomycota</taxon>
        <taxon>Pezizomycotina</taxon>
        <taxon>Sordariomycetes</taxon>
        <taxon>Sordariomycetidae</taxon>
        <taxon>Sordariales</taxon>
        <taxon>Chaetomiaceae</taxon>
        <taxon>Mycothermus</taxon>
    </lineage>
</organism>
<evidence type="ECO:0000256" key="3">
    <source>
        <dbReference type="ARBA" id="ARBA00022502"/>
    </source>
</evidence>
<sequence length="651" mass="74679">MWRRTYLFLVLVRLWFALSPSYLHPDENFQGPEVIAGEIFSYPVRRTWEFTSDHPIRSVFPLWPVYGLPMLLLRWLWIGNGNDGEIPPIAVFWTLRVLMFIVGFVLEDWALHELIQSQRYRRLAVLLVASSYVTWTYQTHTFSNSIETLVVAWSLVLIERILASPQRNSILASTVLGIVAVFGVFNRITFPAFLLIPGFRLLPYYWKNPLSFIAILTAGICTTALAITADTAFYTPHSISWSDLIRNPVLTPVNNLLYNIQPENLAKHGLHPWYQHLLVNLPQLLGPATFLLFLRPRRSLRLYSAISGIVVLSLSQHQEARFLLPTVPLILSSVRLPRNEKVLRVWTASWIIFNLALGALMGVYHQGGIIPAQVFMSKQPDATQAVWWKTYMPPIWLLNGKNEVLRTRDVMGMKGEALLEELTQLATCDTPADRRTNEYLKEKNGTYLVAPLSATWLDPYLENKGLEGLRFREVKPGALIAWMWRQAWPGTRITFPSRTAVRRSSGSSARISAPHLSIRRLLQEEPFLDVKLQTQAQHTPVLCTAHASEVGQQIKMGGLNLEVFKFGMYVMFPIGIMYYFGTNLDSRFAVPDFWPKPENANRVPLEREEIHAELERLRARRLYLREQRLAAEARAAALAEQQQQQQQQQQE</sequence>
<gene>
    <name evidence="14" type="ORF">VTJ49DRAFT_3072</name>
</gene>
<evidence type="ECO:0000256" key="6">
    <source>
        <dbReference type="ARBA" id="ARBA00022692"/>
    </source>
</evidence>
<evidence type="ECO:0000256" key="1">
    <source>
        <dbReference type="ARBA" id="ARBA00004477"/>
    </source>
</evidence>
<keyword evidence="5" id="KW-0808">Transferase</keyword>
<keyword evidence="8 11" id="KW-1133">Transmembrane helix</keyword>
<dbReference type="EMBL" id="JAZGSY010000239">
    <property type="protein sequence ID" value="KAL1838080.1"/>
    <property type="molecule type" value="Genomic_DNA"/>
</dbReference>
<dbReference type="Proteomes" id="UP001583172">
    <property type="component" value="Unassembled WGS sequence"/>
</dbReference>
<dbReference type="InterPro" id="IPR005599">
    <property type="entry name" value="GPI_mannosylTrfase"/>
</dbReference>
<feature type="signal peptide" evidence="13">
    <location>
        <begin position="1"/>
        <end position="25"/>
    </location>
</feature>
<evidence type="ECO:0000256" key="10">
    <source>
        <dbReference type="ARBA" id="ARBA00038466"/>
    </source>
</evidence>
<keyword evidence="6 11" id="KW-0812">Transmembrane</keyword>
<protein>
    <recommendedName>
        <fullName evidence="11">Mannosyltransferase</fullName>
        <ecNumber evidence="11">2.4.1.-</ecNumber>
    </recommendedName>
</protein>
<reference evidence="14 15" key="1">
    <citation type="journal article" date="2024" name="Commun. Biol.">
        <title>Comparative genomic analysis of thermophilic fungi reveals convergent evolutionary adaptations and gene losses.</title>
        <authorList>
            <person name="Steindorff A.S."/>
            <person name="Aguilar-Pontes M.V."/>
            <person name="Robinson A.J."/>
            <person name="Andreopoulos B."/>
            <person name="LaButti K."/>
            <person name="Kuo A."/>
            <person name="Mondo S."/>
            <person name="Riley R."/>
            <person name="Otillar R."/>
            <person name="Haridas S."/>
            <person name="Lipzen A."/>
            <person name="Grimwood J."/>
            <person name="Schmutz J."/>
            <person name="Clum A."/>
            <person name="Reid I.D."/>
            <person name="Moisan M.C."/>
            <person name="Butler G."/>
            <person name="Nguyen T.T.M."/>
            <person name="Dewar K."/>
            <person name="Conant G."/>
            <person name="Drula E."/>
            <person name="Henrissat B."/>
            <person name="Hansel C."/>
            <person name="Singer S."/>
            <person name="Hutchinson M.I."/>
            <person name="de Vries R.P."/>
            <person name="Natvig D.O."/>
            <person name="Powell A.J."/>
            <person name="Tsang A."/>
            <person name="Grigoriev I.V."/>
        </authorList>
    </citation>
    <scope>NUCLEOTIDE SEQUENCE [LARGE SCALE GENOMIC DNA]</scope>
    <source>
        <strain evidence="14 15">CBS 620.91</strain>
    </source>
</reference>
<keyword evidence="13" id="KW-0732">Signal</keyword>
<evidence type="ECO:0000256" key="9">
    <source>
        <dbReference type="ARBA" id="ARBA00023136"/>
    </source>
</evidence>
<dbReference type="PANTHER" id="PTHR22760">
    <property type="entry name" value="GLYCOSYLTRANSFERASE"/>
    <property type="match status" value="1"/>
</dbReference>
<comment type="subcellular location">
    <subcellularLocation>
        <location evidence="1 11">Endoplasmic reticulum membrane</location>
        <topology evidence="1 11">Multi-pass membrane protein</topology>
    </subcellularLocation>
</comment>
<keyword evidence="7 11" id="KW-0256">Endoplasmic reticulum</keyword>
<evidence type="ECO:0000313" key="15">
    <source>
        <dbReference type="Proteomes" id="UP001583172"/>
    </source>
</evidence>
<feature type="transmembrane region" description="Helical" evidence="11">
    <location>
        <begin position="210"/>
        <end position="229"/>
    </location>
</feature>
<comment type="similarity">
    <text evidence="10">Belongs to the glycosyltransferase 22 family. PIGZ subfamily.</text>
</comment>
<keyword evidence="15" id="KW-1185">Reference proteome</keyword>
<keyword evidence="9 11" id="KW-0472">Membrane</keyword>
<dbReference type="PANTHER" id="PTHR22760:SF3">
    <property type="entry name" value="GPI MANNOSYLTRANSFERASE 4"/>
    <property type="match status" value="1"/>
</dbReference>
<comment type="caution">
    <text evidence="14">The sequence shown here is derived from an EMBL/GenBank/DDBJ whole genome shotgun (WGS) entry which is preliminary data.</text>
</comment>
<evidence type="ECO:0000313" key="14">
    <source>
        <dbReference type="EMBL" id="KAL1838080.1"/>
    </source>
</evidence>
<evidence type="ECO:0000256" key="2">
    <source>
        <dbReference type="ARBA" id="ARBA00004687"/>
    </source>
</evidence>
<comment type="pathway">
    <text evidence="2">Glycolipid biosynthesis; glycosylphosphatidylinositol-anchor biosynthesis.</text>
</comment>
<evidence type="ECO:0000256" key="12">
    <source>
        <dbReference type="SAM" id="Coils"/>
    </source>
</evidence>
<proteinExistence type="inferred from homology"/>
<evidence type="ECO:0000256" key="4">
    <source>
        <dbReference type="ARBA" id="ARBA00022676"/>
    </source>
</evidence>
<evidence type="ECO:0000256" key="5">
    <source>
        <dbReference type="ARBA" id="ARBA00022679"/>
    </source>
</evidence>
<evidence type="ECO:0000256" key="8">
    <source>
        <dbReference type="ARBA" id="ARBA00022989"/>
    </source>
</evidence>
<name>A0ABR3V8E7_HUMIN</name>
<evidence type="ECO:0000256" key="11">
    <source>
        <dbReference type="RuleBase" id="RU363075"/>
    </source>
</evidence>
<dbReference type="InterPro" id="IPR018625">
    <property type="entry name" value="Pet100"/>
</dbReference>
<feature type="transmembrane region" description="Helical" evidence="11">
    <location>
        <begin position="123"/>
        <end position="140"/>
    </location>
</feature>
<keyword evidence="3" id="KW-0337">GPI-anchor biosynthesis</keyword>
<feature type="transmembrane region" description="Helical" evidence="11">
    <location>
        <begin position="170"/>
        <end position="190"/>
    </location>
</feature>
<keyword evidence="12" id="KW-0175">Coiled coil</keyword>
<dbReference type="EC" id="2.4.1.-" evidence="11"/>
<feature type="chain" id="PRO_5046741405" description="Mannosyltransferase" evidence="13">
    <location>
        <begin position="26"/>
        <end position="651"/>
    </location>
</feature>
<dbReference type="Pfam" id="PF03901">
    <property type="entry name" value="Glyco_transf_22"/>
    <property type="match status" value="1"/>
</dbReference>